<proteinExistence type="predicted"/>
<name>A0A0E9WN15_ANGAN</name>
<dbReference type="EMBL" id="GBXM01017607">
    <property type="protein sequence ID" value="JAH90970.1"/>
    <property type="molecule type" value="Transcribed_RNA"/>
</dbReference>
<reference evidence="1" key="1">
    <citation type="submission" date="2014-11" db="EMBL/GenBank/DDBJ databases">
        <authorList>
            <person name="Amaro Gonzalez C."/>
        </authorList>
    </citation>
    <scope>NUCLEOTIDE SEQUENCE</scope>
</reference>
<reference evidence="1" key="2">
    <citation type="journal article" date="2015" name="Fish Shellfish Immunol.">
        <title>Early steps in the European eel (Anguilla anguilla)-Vibrio vulnificus interaction in the gills: Role of the RtxA13 toxin.</title>
        <authorList>
            <person name="Callol A."/>
            <person name="Pajuelo D."/>
            <person name="Ebbesson L."/>
            <person name="Teles M."/>
            <person name="MacKenzie S."/>
            <person name="Amaro C."/>
        </authorList>
    </citation>
    <scope>NUCLEOTIDE SEQUENCE</scope>
</reference>
<accession>A0A0E9WN15</accession>
<organism evidence="1">
    <name type="scientific">Anguilla anguilla</name>
    <name type="common">European freshwater eel</name>
    <name type="synonym">Muraena anguilla</name>
    <dbReference type="NCBI Taxonomy" id="7936"/>
    <lineage>
        <taxon>Eukaryota</taxon>
        <taxon>Metazoa</taxon>
        <taxon>Chordata</taxon>
        <taxon>Craniata</taxon>
        <taxon>Vertebrata</taxon>
        <taxon>Euteleostomi</taxon>
        <taxon>Actinopterygii</taxon>
        <taxon>Neopterygii</taxon>
        <taxon>Teleostei</taxon>
        <taxon>Anguilliformes</taxon>
        <taxon>Anguillidae</taxon>
        <taxon>Anguilla</taxon>
    </lineage>
</organism>
<evidence type="ECO:0000313" key="1">
    <source>
        <dbReference type="EMBL" id="JAH90970.1"/>
    </source>
</evidence>
<dbReference type="AlphaFoldDB" id="A0A0E9WN15"/>
<protein>
    <submittedName>
        <fullName evidence="1">Uncharacterized protein</fullName>
    </submittedName>
</protein>
<sequence length="89" mass="10218">MFSVTVESSYALEKRRYVGCKPNKITRESASVLSHCSRAYDLSLGTSSKMMSTREDILFSFYFFIRKAHLYRNLKGSGVNISLQFLISF</sequence>